<keyword evidence="1" id="KW-0238">DNA-binding</keyword>
<dbReference type="Pfam" id="PF07883">
    <property type="entry name" value="Cupin_2"/>
    <property type="match status" value="1"/>
</dbReference>
<evidence type="ECO:0000313" key="4">
    <source>
        <dbReference type="Proteomes" id="UP000093111"/>
    </source>
</evidence>
<dbReference type="SUPFAM" id="SSF47413">
    <property type="entry name" value="lambda repressor-like DNA-binding domains"/>
    <property type="match status" value="1"/>
</dbReference>
<dbReference type="OrthoDB" id="189170at2"/>
<feature type="domain" description="HTH cro/C1-type" evidence="2">
    <location>
        <begin position="29"/>
        <end position="83"/>
    </location>
</feature>
<dbReference type="Pfam" id="PF01381">
    <property type="entry name" value="HTH_3"/>
    <property type="match status" value="1"/>
</dbReference>
<keyword evidence="4" id="KW-1185">Reference proteome</keyword>
<dbReference type="PROSITE" id="PS50943">
    <property type="entry name" value="HTH_CROC1"/>
    <property type="match status" value="1"/>
</dbReference>
<dbReference type="InterPro" id="IPR010982">
    <property type="entry name" value="Lambda_DNA-bd_dom_sf"/>
</dbReference>
<protein>
    <submittedName>
        <fullName evidence="3">Transcriptional regulator</fullName>
    </submittedName>
</protein>
<gene>
    <name evidence="3" type="ORF">ADU59_24190</name>
</gene>
<dbReference type="PATRIC" id="fig|1612624.7.peg.2535"/>
<reference evidence="3 4" key="1">
    <citation type="journal article" date="2016" name="Syst. Appl. Microbiol.">
        <title>Pararhizobium polonicum sp. nov. isolated from tumors on stone fruit rootstocks.</title>
        <authorList>
            <person name="Pulawska J."/>
            <person name="Kuzmanovic N."/>
            <person name="Willems A."/>
            <person name="Pothier J.F."/>
        </authorList>
    </citation>
    <scope>NUCLEOTIDE SEQUENCE [LARGE SCALE GENOMIC DNA]</scope>
    <source>
        <strain evidence="3 4">F5.1</strain>
    </source>
</reference>
<dbReference type="Gene3D" id="2.60.120.10">
    <property type="entry name" value="Jelly Rolls"/>
    <property type="match status" value="1"/>
</dbReference>
<dbReference type="Proteomes" id="UP000093111">
    <property type="component" value="Unassembled WGS sequence"/>
</dbReference>
<dbReference type="CDD" id="cd02209">
    <property type="entry name" value="cupin_XRE_C"/>
    <property type="match status" value="1"/>
</dbReference>
<dbReference type="GO" id="GO:0003700">
    <property type="term" value="F:DNA-binding transcription factor activity"/>
    <property type="evidence" value="ECO:0007669"/>
    <property type="project" value="TreeGrafter"/>
</dbReference>
<dbReference type="PANTHER" id="PTHR46797">
    <property type="entry name" value="HTH-TYPE TRANSCRIPTIONAL REGULATOR"/>
    <property type="match status" value="1"/>
</dbReference>
<dbReference type="EMBL" id="LGLV01000017">
    <property type="protein sequence ID" value="OBZ92833.1"/>
    <property type="molecule type" value="Genomic_DNA"/>
</dbReference>
<evidence type="ECO:0000313" key="3">
    <source>
        <dbReference type="EMBL" id="OBZ92833.1"/>
    </source>
</evidence>
<name>A0A1C7NUZ9_9HYPH</name>
<organism evidence="3 4">
    <name type="scientific">Pararhizobium polonicum</name>
    <dbReference type="NCBI Taxonomy" id="1612624"/>
    <lineage>
        <taxon>Bacteria</taxon>
        <taxon>Pseudomonadati</taxon>
        <taxon>Pseudomonadota</taxon>
        <taxon>Alphaproteobacteria</taxon>
        <taxon>Hyphomicrobiales</taxon>
        <taxon>Rhizobiaceae</taxon>
        <taxon>Rhizobium/Agrobacterium group</taxon>
        <taxon>Pararhizobium</taxon>
    </lineage>
</organism>
<accession>A0A1C7NUZ9</accession>
<dbReference type="InterPro" id="IPR001387">
    <property type="entry name" value="Cro/C1-type_HTH"/>
</dbReference>
<sequence length="207" mass="22699">MAPSPLLQLADELKIDPADEIAALTGRNLRRLRTRRGYSLDRLAKISGVSRAMLGQIETGKSSPTISILSKIALALDVPCGSLITERDETTFFSLTRAKSKILSSSEGKFQTRALFPFESERKVEFYELRIAPHHAEIAEAHQHGTVENLIVSQGTVEIIAGKHPPQILGEGDAVLFDADVVHTYRNMTGTEAILYLVTSYAEHVGT</sequence>
<dbReference type="STRING" id="1612624.ADU59_24190"/>
<dbReference type="InterPro" id="IPR050807">
    <property type="entry name" value="TransReg_Diox_bact_type"/>
</dbReference>
<dbReference type="GO" id="GO:0003677">
    <property type="term" value="F:DNA binding"/>
    <property type="evidence" value="ECO:0007669"/>
    <property type="project" value="UniProtKB-KW"/>
</dbReference>
<dbReference type="RefSeq" id="WP_068957405.1">
    <property type="nucleotide sequence ID" value="NZ_LGLV01000017.1"/>
</dbReference>
<evidence type="ECO:0000259" key="2">
    <source>
        <dbReference type="PROSITE" id="PS50943"/>
    </source>
</evidence>
<evidence type="ECO:0000256" key="1">
    <source>
        <dbReference type="ARBA" id="ARBA00023125"/>
    </source>
</evidence>
<dbReference type="InterPro" id="IPR013096">
    <property type="entry name" value="Cupin_2"/>
</dbReference>
<comment type="caution">
    <text evidence="3">The sequence shown here is derived from an EMBL/GenBank/DDBJ whole genome shotgun (WGS) entry which is preliminary data.</text>
</comment>
<dbReference type="CDD" id="cd00093">
    <property type="entry name" value="HTH_XRE"/>
    <property type="match status" value="1"/>
</dbReference>
<dbReference type="PANTHER" id="PTHR46797:SF1">
    <property type="entry name" value="METHYLPHOSPHONATE SYNTHASE"/>
    <property type="match status" value="1"/>
</dbReference>
<dbReference type="AlphaFoldDB" id="A0A1C7NUZ9"/>
<dbReference type="Gene3D" id="1.10.260.40">
    <property type="entry name" value="lambda repressor-like DNA-binding domains"/>
    <property type="match status" value="1"/>
</dbReference>
<dbReference type="InterPro" id="IPR011051">
    <property type="entry name" value="RmlC_Cupin_sf"/>
</dbReference>
<dbReference type="InterPro" id="IPR014710">
    <property type="entry name" value="RmlC-like_jellyroll"/>
</dbReference>
<dbReference type="SMART" id="SM00530">
    <property type="entry name" value="HTH_XRE"/>
    <property type="match status" value="1"/>
</dbReference>
<proteinExistence type="predicted"/>
<dbReference type="GO" id="GO:0005829">
    <property type="term" value="C:cytosol"/>
    <property type="evidence" value="ECO:0007669"/>
    <property type="project" value="TreeGrafter"/>
</dbReference>
<dbReference type="SUPFAM" id="SSF51182">
    <property type="entry name" value="RmlC-like cupins"/>
    <property type="match status" value="1"/>
</dbReference>